<dbReference type="AlphaFoldDB" id="A0A9W3DN95"/>
<name>A0A9W3DN95_RAPSA</name>
<dbReference type="Gene3D" id="3.30.30.10">
    <property type="entry name" value="Knottin, scorpion toxin-like"/>
    <property type="match status" value="1"/>
</dbReference>
<evidence type="ECO:0000313" key="5">
    <source>
        <dbReference type="RefSeq" id="XP_056864973.1"/>
    </source>
</evidence>
<evidence type="ECO:0000256" key="1">
    <source>
        <dbReference type="ARBA" id="ARBA00004613"/>
    </source>
</evidence>
<dbReference type="GO" id="GO:0019871">
    <property type="term" value="F:sodium channel inhibitor activity"/>
    <property type="evidence" value="ECO:0007669"/>
    <property type="project" value="InterPro"/>
</dbReference>
<keyword evidence="2" id="KW-0964">Secreted</keyword>
<evidence type="ECO:0000256" key="3">
    <source>
        <dbReference type="SAM" id="SignalP"/>
    </source>
</evidence>
<sequence>MATKSLSFFALFFTLFLVIFEVPEIEGQLCMREYVGDFPLSNCSAVETPLCHTKCRENGAEGGICYVAVEGEDEQRVESYKCLCNFCSETFCHDTPGPSQTLG</sequence>
<feature type="chain" id="PRO_5040873961" evidence="3">
    <location>
        <begin position="28"/>
        <end position="103"/>
    </location>
</feature>
<dbReference type="RefSeq" id="XP_056864973.1">
    <property type="nucleotide sequence ID" value="XM_057008993.1"/>
</dbReference>
<proteinExistence type="predicted"/>
<dbReference type="InterPro" id="IPR002061">
    <property type="entry name" value="Scorpion_toxinL/defensin"/>
</dbReference>
<organism evidence="4 5">
    <name type="scientific">Raphanus sativus</name>
    <name type="common">Radish</name>
    <name type="synonym">Raphanus raphanistrum var. sativus</name>
    <dbReference type="NCBI Taxonomy" id="3726"/>
    <lineage>
        <taxon>Eukaryota</taxon>
        <taxon>Viridiplantae</taxon>
        <taxon>Streptophyta</taxon>
        <taxon>Embryophyta</taxon>
        <taxon>Tracheophyta</taxon>
        <taxon>Spermatophyta</taxon>
        <taxon>Magnoliopsida</taxon>
        <taxon>eudicotyledons</taxon>
        <taxon>Gunneridae</taxon>
        <taxon>Pentapetalae</taxon>
        <taxon>rosids</taxon>
        <taxon>malvids</taxon>
        <taxon>Brassicales</taxon>
        <taxon>Brassicaceae</taxon>
        <taxon>Brassiceae</taxon>
        <taxon>Raphanus</taxon>
    </lineage>
</organism>
<feature type="signal peptide" evidence="3">
    <location>
        <begin position="1"/>
        <end position="27"/>
    </location>
</feature>
<evidence type="ECO:0000256" key="2">
    <source>
        <dbReference type="ARBA" id="ARBA00022525"/>
    </source>
</evidence>
<gene>
    <name evidence="5" type="primary">LOC130511660</name>
</gene>
<reference evidence="5" key="2">
    <citation type="submission" date="2025-08" db="UniProtKB">
        <authorList>
            <consortium name="RefSeq"/>
        </authorList>
    </citation>
    <scope>IDENTIFICATION</scope>
    <source>
        <tissue evidence="5">Leaf</tissue>
    </source>
</reference>
<keyword evidence="4" id="KW-1185">Reference proteome</keyword>
<dbReference type="GO" id="GO:0005576">
    <property type="term" value="C:extracellular region"/>
    <property type="evidence" value="ECO:0007669"/>
    <property type="project" value="UniProtKB-SubCell"/>
</dbReference>
<dbReference type="GeneID" id="130511660"/>
<dbReference type="KEGG" id="rsz:130511660"/>
<accession>A0A9W3DN95</accession>
<reference evidence="4" key="1">
    <citation type="journal article" date="2019" name="Database">
        <title>The radish genome database (RadishGD): an integrated information resource for radish genomics.</title>
        <authorList>
            <person name="Yu H.J."/>
            <person name="Baek S."/>
            <person name="Lee Y.J."/>
            <person name="Cho A."/>
            <person name="Mun J.H."/>
        </authorList>
    </citation>
    <scope>NUCLEOTIDE SEQUENCE [LARGE SCALE GENOMIC DNA]</scope>
    <source>
        <strain evidence="4">cv. WK10039</strain>
    </source>
</reference>
<dbReference type="OrthoDB" id="1023201at2759"/>
<comment type="subcellular location">
    <subcellularLocation>
        <location evidence="1">Secreted</location>
    </subcellularLocation>
</comment>
<keyword evidence="3" id="KW-0732">Signal</keyword>
<protein>
    <submittedName>
        <fullName evidence="5">Defensin-like protein 192</fullName>
    </submittedName>
</protein>
<dbReference type="InterPro" id="IPR036574">
    <property type="entry name" value="Scorpion_toxin-like_sf"/>
</dbReference>
<dbReference type="Proteomes" id="UP000504610">
    <property type="component" value="Chromosome 4"/>
</dbReference>
<evidence type="ECO:0000313" key="4">
    <source>
        <dbReference type="Proteomes" id="UP000504610"/>
    </source>
</evidence>
<dbReference type="Pfam" id="PF00537">
    <property type="entry name" value="Toxin_3"/>
    <property type="match status" value="1"/>
</dbReference>
<dbReference type="SUPFAM" id="SSF57095">
    <property type="entry name" value="Scorpion toxin-like"/>
    <property type="match status" value="1"/>
</dbReference>